<dbReference type="InterPro" id="IPR042095">
    <property type="entry name" value="SUMF_sf"/>
</dbReference>
<dbReference type="EMBL" id="LN890655">
    <property type="protein sequence ID" value="CUS02174.2"/>
    <property type="molecule type" value="Genomic_DNA"/>
</dbReference>
<sequence length="402" mass="42119">MAASLLLLAGLLGQTACTRDEVASAISTAAVHLEATLEPWSATAVANAQNLTTRPAAAVATVEAQPATTELAATEMPSPTAGSSPTEATDIPAEPPTATPLPTVTVAPSPTIVPSATIAPLPDQVDVSGGVMILIPGGYYQMGATADALAEECAAFREGCQADWFAASEPVHTVLLGSYYIDLHEVTNAAFATFLNEIGPDPLCDGQPCLDEDQSQMTPQDGVYVSRDGSFANPAAGVTWYGAAAFCAWRDARLPSEAEWEKAAAWDAESATARRYPWGDEFDGTAVNFCDASCEEPQANADFDDGFAEVAPVAHFEDGRSPSGLYDMAGNVWEWVGDWFAADYYAQSPAANPTGPATGDERVVRGGSWFDTANFMAATIRFPSAPDNADRTIGFRCAADLP</sequence>
<dbReference type="RefSeq" id="WP_157912810.1">
    <property type="nucleotide sequence ID" value="NZ_LN890655.1"/>
</dbReference>
<dbReference type="KEGG" id="pbf:CFX0092_A0293"/>
<dbReference type="SUPFAM" id="SSF56436">
    <property type="entry name" value="C-type lectin-like"/>
    <property type="match status" value="1"/>
</dbReference>
<dbReference type="Gene3D" id="3.90.1580.10">
    <property type="entry name" value="paralog of FGE (formylglycine-generating enzyme)"/>
    <property type="match status" value="1"/>
</dbReference>
<evidence type="ECO:0000256" key="1">
    <source>
        <dbReference type="SAM" id="MobiDB-lite"/>
    </source>
</evidence>
<gene>
    <name evidence="3" type="ORF">CFX0092_A0293</name>
</gene>
<protein>
    <recommendedName>
        <fullName evidence="2">Sulfatase-modifying factor enzyme-like domain-containing protein</fullName>
    </recommendedName>
</protein>
<evidence type="ECO:0000259" key="2">
    <source>
        <dbReference type="Pfam" id="PF03781"/>
    </source>
</evidence>
<dbReference type="OrthoDB" id="9768004at2"/>
<feature type="domain" description="Sulfatase-modifying factor enzyme-like" evidence="2">
    <location>
        <begin position="132"/>
        <end position="398"/>
    </location>
</feature>
<dbReference type="InterPro" id="IPR051043">
    <property type="entry name" value="Sulfatase_Mod_Factor_Kinase"/>
</dbReference>
<accession>A0A160SYM7</accession>
<feature type="region of interest" description="Disordered" evidence="1">
    <location>
        <begin position="71"/>
        <end position="94"/>
    </location>
</feature>
<evidence type="ECO:0000313" key="4">
    <source>
        <dbReference type="Proteomes" id="UP000215027"/>
    </source>
</evidence>
<dbReference type="PANTHER" id="PTHR23150:SF19">
    <property type="entry name" value="FORMYLGLYCINE-GENERATING ENZYME"/>
    <property type="match status" value="1"/>
</dbReference>
<dbReference type="Pfam" id="PF03781">
    <property type="entry name" value="FGE-sulfatase"/>
    <property type="match status" value="1"/>
</dbReference>
<dbReference type="InterPro" id="IPR005532">
    <property type="entry name" value="SUMF_dom"/>
</dbReference>
<keyword evidence="4" id="KW-1185">Reference proteome</keyword>
<reference evidence="3" key="1">
    <citation type="submission" date="2016-01" db="EMBL/GenBank/DDBJ databases">
        <authorList>
            <person name="Mcilroy J.S."/>
            <person name="Karst M S."/>
            <person name="Albertsen M."/>
        </authorList>
    </citation>
    <scope>NUCLEOTIDE SEQUENCE</scope>
    <source>
        <strain evidence="3">Cfx-K</strain>
    </source>
</reference>
<name>A0A160SYM7_9CHLR</name>
<dbReference type="PANTHER" id="PTHR23150">
    <property type="entry name" value="SULFATASE MODIFYING FACTOR 1, 2"/>
    <property type="match status" value="1"/>
</dbReference>
<dbReference type="GO" id="GO:0120147">
    <property type="term" value="F:formylglycine-generating oxidase activity"/>
    <property type="evidence" value="ECO:0007669"/>
    <property type="project" value="TreeGrafter"/>
</dbReference>
<organism evidence="3 4">
    <name type="scientific">Candidatus Promineifilum breve</name>
    <dbReference type="NCBI Taxonomy" id="1806508"/>
    <lineage>
        <taxon>Bacteria</taxon>
        <taxon>Bacillati</taxon>
        <taxon>Chloroflexota</taxon>
        <taxon>Ardenticatenia</taxon>
        <taxon>Candidatus Promineifilales</taxon>
        <taxon>Candidatus Promineifilaceae</taxon>
        <taxon>Candidatus Promineifilum</taxon>
    </lineage>
</organism>
<dbReference type="InterPro" id="IPR016187">
    <property type="entry name" value="CTDL_fold"/>
</dbReference>
<dbReference type="Proteomes" id="UP000215027">
    <property type="component" value="Chromosome I"/>
</dbReference>
<dbReference type="AlphaFoldDB" id="A0A160SYM7"/>
<proteinExistence type="predicted"/>
<evidence type="ECO:0000313" key="3">
    <source>
        <dbReference type="EMBL" id="CUS02174.2"/>
    </source>
</evidence>